<dbReference type="GO" id="GO:0000015">
    <property type="term" value="C:phosphopyruvate hydratase complex"/>
    <property type="evidence" value="ECO:0007669"/>
    <property type="project" value="InterPro"/>
</dbReference>
<dbReference type="GO" id="GO:0006096">
    <property type="term" value="P:glycolytic process"/>
    <property type="evidence" value="ECO:0007669"/>
    <property type="project" value="UniProtKB-UniPathway"/>
</dbReference>
<evidence type="ECO:0000256" key="6">
    <source>
        <dbReference type="ARBA" id="ARBA00023239"/>
    </source>
</evidence>
<feature type="active site" description="Proton acceptor" evidence="7">
    <location>
        <position position="301"/>
    </location>
</feature>
<dbReference type="PANTHER" id="PTHR11902">
    <property type="entry name" value="ENOLASE"/>
    <property type="match status" value="1"/>
</dbReference>
<dbReference type="GO" id="GO:0000287">
    <property type="term" value="F:magnesium ion binding"/>
    <property type="evidence" value="ECO:0007669"/>
    <property type="project" value="InterPro"/>
</dbReference>
<evidence type="ECO:0000259" key="9">
    <source>
        <dbReference type="SMART" id="SM01192"/>
    </source>
</evidence>
<dbReference type="Gene3D" id="3.20.20.120">
    <property type="entry name" value="Enolase-like C-terminal domain"/>
    <property type="match status" value="1"/>
</dbReference>
<feature type="active site" description="Proton donor" evidence="7">
    <location>
        <position position="163"/>
    </location>
</feature>
<dbReference type="SMART" id="SM01192">
    <property type="entry name" value="Enolase_C"/>
    <property type="match status" value="1"/>
</dbReference>
<dbReference type="SUPFAM" id="SSF51604">
    <property type="entry name" value="Enolase C-terminal domain-like"/>
    <property type="match status" value="1"/>
</dbReference>
<gene>
    <name evidence="11" type="ORF">TRIUR3_23356</name>
</gene>
<comment type="pathway">
    <text evidence="1">Carbohydrate degradation; glycolysis; pyruvate from D-glyceraldehyde 3-phosphate: step 4/5.</text>
</comment>
<dbReference type="UniPathway" id="UPA00109">
    <property type="reaction ID" value="UER00187"/>
</dbReference>
<dbReference type="InterPro" id="IPR036849">
    <property type="entry name" value="Enolase-like_C_sf"/>
</dbReference>
<proteinExistence type="inferred from homology"/>
<dbReference type="PIRSF" id="PIRSF001400">
    <property type="entry name" value="Enolase"/>
    <property type="match status" value="1"/>
</dbReference>
<dbReference type="GO" id="GO:0004634">
    <property type="term" value="F:phosphopyruvate hydratase activity"/>
    <property type="evidence" value="ECO:0007669"/>
    <property type="project" value="UniProtKB-EC"/>
</dbReference>
<protein>
    <recommendedName>
        <fullName evidence="3">phosphopyruvate hydratase</fullName>
        <ecNumber evidence="3">4.2.1.11</ecNumber>
    </recommendedName>
</protein>
<feature type="binding site" evidence="8">
    <location>
        <position position="198"/>
    </location>
    <ligand>
        <name>Mg(2+)</name>
        <dbReference type="ChEBI" id="CHEBI:18420"/>
    </ligand>
</feature>
<dbReference type="SMART" id="SM01193">
    <property type="entry name" value="Enolase_N"/>
    <property type="match status" value="1"/>
</dbReference>
<accession>M8ABT2</accession>
<dbReference type="STRING" id="4572.M8ABT2"/>
<dbReference type="InterPro" id="IPR029017">
    <property type="entry name" value="Enolase-like_N"/>
</dbReference>
<dbReference type="SUPFAM" id="SSF54826">
    <property type="entry name" value="Enolase N-terminal domain-like"/>
    <property type="match status" value="1"/>
</dbReference>
<dbReference type="CDD" id="cd03313">
    <property type="entry name" value="enolase"/>
    <property type="match status" value="1"/>
</dbReference>
<feature type="binding site" evidence="8">
    <location>
        <position position="276"/>
    </location>
    <ligand>
        <name>Mg(2+)</name>
        <dbReference type="ChEBI" id="CHEBI:18420"/>
    </ligand>
</feature>
<dbReference type="SFLD" id="SFLDS00001">
    <property type="entry name" value="Enolase"/>
    <property type="match status" value="1"/>
</dbReference>
<dbReference type="InterPro" id="IPR020810">
    <property type="entry name" value="Enolase_C"/>
</dbReference>
<sequence length="402" mass="43328">MAATIQSVKARQIFDSRRNPPVDVCCSDGTFARAAVPSGASTGVYEALELRDGGSDYLGKGVSKAVDNVNSIIAPALIGKDPTAQTELDNYMLGANAILAVSLAVCKAGASVKKIPLYQEFMILPTGAASFKEAMKMGVEVYHNLKSVIKKKYGQDATNVGDEGGFAPNIQENKEGLELLKTAIEKAGYTGKVVIGMDVAASEFYNDKDKTYDLNFKEENNDGSQKISGDSLKNVYKSFVSEYPIVSIEDPFDQDDWVHYAKMTEECGVEVQIVGDDLLVTNPTRVAKAIKEKSCNALLLKVNQIGSVTESIEAVKMSKHAGWGVMTSHRSGETEDTFIADLAVGLSTGQIKTGAPCRSERLAKYNQASGFPVILALQNHSPDILLTNMTSHNNKKQIVLPL</sequence>
<name>M8ABT2_TRIUA</name>
<feature type="domain" description="Enolase N-terminal" evidence="10">
    <location>
        <begin position="5"/>
        <end position="121"/>
    </location>
</feature>
<evidence type="ECO:0000256" key="1">
    <source>
        <dbReference type="ARBA" id="ARBA00005031"/>
    </source>
</evidence>
<dbReference type="Pfam" id="PF00113">
    <property type="entry name" value="Enolase_C"/>
    <property type="match status" value="1"/>
</dbReference>
<comment type="cofactor">
    <cofactor evidence="8">
        <name>Mg(2+)</name>
        <dbReference type="ChEBI" id="CHEBI:18420"/>
    </cofactor>
    <text evidence="8">Mg(2+) is required for catalysis and for stabilizing the dimer.</text>
</comment>
<dbReference type="InterPro" id="IPR020811">
    <property type="entry name" value="Enolase_N"/>
</dbReference>
<keyword evidence="4 8" id="KW-0460">Magnesium</keyword>
<dbReference type="eggNOG" id="KOG2670">
    <property type="taxonomic scope" value="Eukaryota"/>
</dbReference>
<dbReference type="EMBL" id="KD137597">
    <property type="protein sequence ID" value="EMS57999.1"/>
    <property type="molecule type" value="Genomic_DNA"/>
</dbReference>
<evidence type="ECO:0000259" key="10">
    <source>
        <dbReference type="SMART" id="SM01193"/>
    </source>
</evidence>
<dbReference type="AlphaFoldDB" id="M8ABT2"/>
<organism evidence="11">
    <name type="scientific">Triticum urartu</name>
    <name type="common">Red wild einkorn</name>
    <name type="synonym">Crithodium urartu</name>
    <dbReference type="NCBI Taxonomy" id="4572"/>
    <lineage>
        <taxon>Eukaryota</taxon>
        <taxon>Viridiplantae</taxon>
        <taxon>Streptophyta</taxon>
        <taxon>Embryophyta</taxon>
        <taxon>Tracheophyta</taxon>
        <taxon>Spermatophyta</taxon>
        <taxon>Magnoliopsida</taxon>
        <taxon>Liliopsida</taxon>
        <taxon>Poales</taxon>
        <taxon>Poaceae</taxon>
        <taxon>BOP clade</taxon>
        <taxon>Pooideae</taxon>
        <taxon>Triticodae</taxon>
        <taxon>Triticeae</taxon>
        <taxon>Triticinae</taxon>
        <taxon>Triticum</taxon>
    </lineage>
</organism>
<evidence type="ECO:0000256" key="2">
    <source>
        <dbReference type="ARBA" id="ARBA00009604"/>
    </source>
</evidence>
<evidence type="ECO:0000256" key="3">
    <source>
        <dbReference type="ARBA" id="ARBA00012058"/>
    </source>
</evidence>
<dbReference type="PANTHER" id="PTHR11902:SF50">
    <property type="entry name" value="ENOLASE"/>
    <property type="match status" value="1"/>
</dbReference>
<dbReference type="PRINTS" id="PR00148">
    <property type="entry name" value="ENOLASE"/>
</dbReference>
<dbReference type="PROSITE" id="PS00164">
    <property type="entry name" value="ENOLASE"/>
    <property type="match status" value="1"/>
</dbReference>
<keyword evidence="8" id="KW-0479">Metal-binding</keyword>
<evidence type="ECO:0000256" key="4">
    <source>
        <dbReference type="ARBA" id="ARBA00022842"/>
    </source>
</evidence>
<dbReference type="OMA" id="VDICCSD"/>
<keyword evidence="5" id="KW-0324">Glycolysis</keyword>
<dbReference type="EC" id="4.2.1.11" evidence="3"/>
<dbReference type="FunFam" id="3.20.20.120:FF:000002">
    <property type="entry name" value="Enolase 1"/>
    <property type="match status" value="1"/>
</dbReference>
<dbReference type="HAMAP" id="MF_00318">
    <property type="entry name" value="Enolase"/>
    <property type="match status" value="1"/>
</dbReference>
<dbReference type="InterPro" id="IPR020809">
    <property type="entry name" value="Enolase_CS"/>
</dbReference>
<feature type="binding site" evidence="8">
    <location>
        <position position="249"/>
    </location>
    <ligand>
        <name>Mg(2+)</name>
        <dbReference type="ChEBI" id="CHEBI:18420"/>
    </ligand>
</feature>
<evidence type="ECO:0000313" key="11">
    <source>
        <dbReference type="EMBL" id="EMS57999.1"/>
    </source>
</evidence>
<evidence type="ECO:0000256" key="7">
    <source>
        <dbReference type="PIRSR" id="PIRSR001400-1"/>
    </source>
</evidence>
<keyword evidence="6" id="KW-0456">Lyase</keyword>
<comment type="similarity">
    <text evidence="2">Belongs to the enolase family.</text>
</comment>
<evidence type="ECO:0000256" key="8">
    <source>
        <dbReference type="PIRSR" id="PIRSR001400-3"/>
    </source>
</evidence>
<feature type="domain" description="Enolase C-terminal TIM barrel" evidence="9">
    <location>
        <begin position="112"/>
        <end position="379"/>
    </location>
</feature>
<evidence type="ECO:0000256" key="5">
    <source>
        <dbReference type="ARBA" id="ARBA00023152"/>
    </source>
</evidence>
<reference evidence="11" key="1">
    <citation type="journal article" date="2013" name="Nature">
        <title>Draft genome of the wheat A-genome progenitor Triticum urartu.</title>
        <authorList>
            <person name="Ling H.Q."/>
            <person name="Zhao S."/>
            <person name="Liu D."/>
            <person name="Wang J."/>
            <person name="Sun H."/>
            <person name="Zhang C."/>
            <person name="Fan H."/>
            <person name="Li D."/>
            <person name="Dong L."/>
            <person name="Tao Y."/>
            <person name="Gao C."/>
            <person name="Wu H."/>
            <person name="Li Y."/>
            <person name="Cui Y."/>
            <person name="Guo X."/>
            <person name="Zheng S."/>
            <person name="Wang B."/>
            <person name="Yu K."/>
            <person name="Liang Q."/>
            <person name="Yang W."/>
            <person name="Lou X."/>
            <person name="Chen J."/>
            <person name="Feng M."/>
            <person name="Jian J."/>
            <person name="Zhang X."/>
            <person name="Luo G."/>
            <person name="Jiang Y."/>
            <person name="Liu J."/>
            <person name="Wang Z."/>
            <person name="Sha Y."/>
            <person name="Zhang B."/>
            <person name="Wu H."/>
            <person name="Tang D."/>
            <person name="Shen Q."/>
            <person name="Xue P."/>
            <person name="Zou S."/>
            <person name="Wang X."/>
            <person name="Liu X."/>
            <person name="Wang F."/>
            <person name="Yang Y."/>
            <person name="An X."/>
            <person name="Dong Z."/>
            <person name="Zhang K."/>
            <person name="Zhang X."/>
            <person name="Luo M.C."/>
            <person name="Dvorak J."/>
            <person name="Tong Y."/>
            <person name="Wang J."/>
            <person name="Yang H."/>
            <person name="Li Z."/>
            <person name="Wang D."/>
            <person name="Zhang A."/>
            <person name="Wang J."/>
        </authorList>
    </citation>
    <scope>NUCLEOTIDE SEQUENCE</scope>
</reference>
<dbReference type="InterPro" id="IPR000941">
    <property type="entry name" value="Enolase"/>
</dbReference>